<reference evidence="1" key="1">
    <citation type="submission" date="2022-04" db="EMBL/GenBank/DDBJ databases">
        <title>Genome of the entomopathogenic fungus Entomophthora muscae.</title>
        <authorList>
            <person name="Elya C."/>
            <person name="Lovett B.R."/>
            <person name="Lee E."/>
            <person name="Macias A.M."/>
            <person name="Hajek A.E."/>
            <person name="De Bivort B.L."/>
            <person name="Kasson M.T."/>
            <person name="De Fine Licht H.H."/>
            <person name="Stajich J.E."/>
        </authorList>
    </citation>
    <scope>NUCLEOTIDE SEQUENCE</scope>
    <source>
        <strain evidence="1">Berkeley</strain>
    </source>
</reference>
<accession>A0ACC2SCI2</accession>
<evidence type="ECO:0000313" key="1">
    <source>
        <dbReference type="EMBL" id="KAJ9060008.1"/>
    </source>
</evidence>
<dbReference type="EMBL" id="QTSX02005285">
    <property type="protein sequence ID" value="KAJ9060008.1"/>
    <property type="molecule type" value="Genomic_DNA"/>
</dbReference>
<name>A0ACC2SCI2_9FUNG</name>
<keyword evidence="2" id="KW-1185">Reference proteome</keyword>
<evidence type="ECO:0000313" key="2">
    <source>
        <dbReference type="Proteomes" id="UP001165960"/>
    </source>
</evidence>
<protein>
    <submittedName>
        <fullName evidence="1">Uncharacterized protein</fullName>
    </submittedName>
</protein>
<sequence>MQLNNDILEAISSGNYNDIPEACLSRADLACLERLNSMNIVLWDSHLIAQIVHIRKLSKKIMFIDVRISDFVCPFIESEPSSLGENASYFDKFHSTTFNFKQKLEVLFRWDECGDDLMKESRYHFKVSDIIQIRGMLEKAPSFTFHALKSTMVKKRFWVATSETDACSSLKSRLNIQPELPQDFQKMANRGIGSSLKAFEETDASTINAITQTSPDLCKYWINNQNCPKENSCLYYHPTGEEFTSLKKSWIQERKMARAKRNLEHEQESFDSEKSCDSLQKKAARAQEFSKFLIETYGISYLKSGMGILDIAGGRGEVSFELFTKLGLPVTLVDPRPRKLSKSQARHLKANPDASLPPHIQEFFKPEDLKWKTQEGYSLVIGMHPDQATDLIVDYAINSNIPFAIVPCCVFAREFSHRLLNGVPVTNYSDLLKYLHQKPPSSYDFEVQICTLDFQGKNKVIYSKPK</sequence>
<organism evidence="1 2">
    <name type="scientific">Entomophthora muscae</name>
    <dbReference type="NCBI Taxonomy" id="34485"/>
    <lineage>
        <taxon>Eukaryota</taxon>
        <taxon>Fungi</taxon>
        <taxon>Fungi incertae sedis</taxon>
        <taxon>Zoopagomycota</taxon>
        <taxon>Entomophthoromycotina</taxon>
        <taxon>Entomophthoromycetes</taxon>
        <taxon>Entomophthorales</taxon>
        <taxon>Entomophthoraceae</taxon>
        <taxon>Entomophthora</taxon>
    </lineage>
</organism>
<gene>
    <name evidence="1" type="ORF">DSO57_1035484</name>
</gene>
<proteinExistence type="predicted"/>
<comment type="caution">
    <text evidence="1">The sequence shown here is derived from an EMBL/GenBank/DDBJ whole genome shotgun (WGS) entry which is preliminary data.</text>
</comment>
<dbReference type="Proteomes" id="UP001165960">
    <property type="component" value="Unassembled WGS sequence"/>
</dbReference>